<evidence type="ECO:0000313" key="1">
    <source>
        <dbReference type="EMBL" id="HGB30246.1"/>
    </source>
</evidence>
<protein>
    <submittedName>
        <fullName evidence="1">Uncharacterized protein</fullName>
    </submittedName>
</protein>
<name>A0A7C3WL01_9BACT</name>
<reference evidence="1" key="1">
    <citation type="journal article" date="2020" name="mSystems">
        <title>Genome- and Community-Level Interaction Insights into Carbon Utilization and Element Cycling Functions of Hydrothermarchaeota in Hydrothermal Sediment.</title>
        <authorList>
            <person name="Zhou Z."/>
            <person name="Liu Y."/>
            <person name="Xu W."/>
            <person name="Pan J."/>
            <person name="Luo Z.H."/>
            <person name="Li M."/>
        </authorList>
    </citation>
    <scope>NUCLEOTIDE SEQUENCE [LARGE SCALE GENOMIC DNA]</scope>
    <source>
        <strain evidence="1">SpSt-751</strain>
    </source>
</reference>
<sequence length="112" mass="12946">MEVNRETIEIETPNKHKVVLKSWLTGREKRELKKPLMNKMKFDIEGKGVLGDAILGELYEEMEDLTIKTVVVSVDGDTENVVEKVLNLKEEDYDFVLAEIDKIVKKEHFTNP</sequence>
<organism evidence="1">
    <name type="scientific">Dictyoglomus turgidum</name>
    <dbReference type="NCBI Taxonomy" id="513050"/>
    <lineage>
        <taxon>Bacteria</taxon>
        <taxon>Pseudomonadati</taxon>
        <taxon>Dictyoglomota</taxon>
        <taxon>Dictyoglomia</taxon>
        <taxon>Dictyoglomales</taxon>
        <taxon>Dictyoglomaceae</taxon>
        <taxon>Dictyoglomus</taxon>
    </lineage>
</organism>
<comment type="caution">
    <text evidence="1">The sequence shown here is derived from an EMBL/GenBank/DDBJ whole genome shotgun (WGS) entry which is preliminary data.</text>
</comment>
<dbReference type="AlphaFoldDB" id="A0A7C3WL01"/>
<gene>
    <name evidence="1" type="ORF">ENV35_00030</name>
</gene>
<proteinExistence type="predicted"/>
<dbReference type="EMBL" id="DTGA01000001">
    <property type="protein sequence ID" value="HGB30246.1"/>
    <property type="molecule type" value="Genomic_DNA"/>
</dbReference>
<accession>A0A7C3WL01</accession>